<evidence type="ECO:0000313" key="6">
    <source>
        <dbReference type="Proteomes" id="UP000823847"/>
    </source>
</evidence>
<reference evidence="5" key="2">
    <citation type="submission" date="2021-04" db="EMBL/GenBank/DDBJ databases">
        <authorList>
            <person name="Gilroy R."/>
        </authorList>
    </citation>
    <scope>NUCLEOTIDE SEQUENCE</scope>
    <source>
        <strain evidence="5">ChiHecec2B26-12326</strain>
    </source>
</reference>
<dbReference type="Gene3D" id="4.10.520.10">
    <property type="entry name" value="IHF-like DNA-binding proteins"/>
    <property type="match status" value="1"/>
</dbReference>
<evidence type="ECO:0000256" key="3">
    <source>
        <dbReference type="ARBA" id="ARBA00023125"/>
    </source>
</evidence>
<dbReference type="Pfam" id="PF00216">
    <property type="entry name" value="Bac_DNA_binding"/>
    <property type="match status" value="1"/>
</dbReference>
<dbReference type="AlphaFoldDB" id="A0A9D2BR32"/>
<reference evidence="5" key="1">
    <citation type="journal article" date="2021" name="PeerJ">
        <title>Extensive microbial diversity within the chicken gut microbiome revealed by metagenomics and culture.</title>
        <authorList>
            <person name="Gilroy R."/>
            <person name="Ravi A."/>
            <person name="Getino M."/>
            <person name="Pursley I."/>
            <person name="Horton D.L."/>
            <person name="Alikhan N.F."/>
            <person name="Baker D."/>
            <person name="Gharbi K."/>
            <person name="Hall N."/>
            <person name="Watson M."/>
            <person name="Adriaenssens E.M."/>
            <person name="Foster-Nyarko E."/>
            <person name="Jarju S."/>
            <person name="Secka A."/>
            <person name="Antonio M."/>
            <person name="Oren A."/>
            <person name="Chaudhuri R.R."/>
            <person name="La Ragione R."/>
            <person name="Hildebrand F."/>
            <person name="Pallen M.J."/>
        </authorList>
    </citation>
    <scope>NUCLEOTIDE SEQUENCE</scope>
    <source>
        <strain evidence="5">ChiHecec2B26-12326</strain>
    </source>
</reference>
<evidence type="ECO:0000256" key="1">
    <source>
        <dbReference type="ARBA" id="ARBA00010529"/>
    </source>
</evidence>
<dbReference type="InterPro" id="IPR010992">
    <property type="entry name" value="IHF-like_DNA-bd_dom_sf"/>
</dbReference>
<dbReference type="GO" id="GO:0030261">
    <property type="term" value="P:chromosome condensation"/>
    <property type="evidence" value="ECO:0007669"/>
    <property type="project" value="UniProtKB-KW"/>
</dbReference>
<dbReference type="PANTHER" id="PTHR33175">
    <property type="entry name" value="DNA-BINDING PROTEIN HU"/>
    <property type="match status" value="1"/>
</dbReference>
<keyword evidence="2" id="KW-0226">DNA condensation</keyword>
<protein>
    <submittedName>
        <fullName evidence="5">HU family DNA-binding protein</fullName>
    </submittedName>
</protein>
<organism evidence="5 6">
    <name type="scientific">Candidatus Parabacteroides intestinigallinarum</name>
    <dbReference type="NCBI Taxonomy" id="2838722"/>
    <lineage>
        <taxon>Bacteria</taxon>
        <taxon>Pseudomonadati</taxon>
        <taxon>Bacteroidota</taxon>
        <taxon>Bacteroidia</taxon>
        <taxon>Bacteroidales</taxon>
        <taxon>Tannerellaceae</taxon>
        <taxon>Parabacteroides</taxon>
    </lineage>
</organism>
<name>A0A9D2BR32_9BACT</name>
<dbReference type="EMBL" id="DXEN01000059">
    <property type="protein sequence ID" value="HIX86533.1"/>
    <property type="molecule type" value="Genomic_DNA"/>
</dbReference>
<comment type="caution">
    <text evidence="5">The sequence shown here is derived from an EMBL/GenBank/DDBJ whole genome shotgun (WGS) entry which is preliminary data.</text>
</comment>
<dbReference type="PROSITE" id="PS00045">
    <property type="entry name" value="HISTONE_LIKE"/>
    <property type="match status" value="1"/>
</dbReference>
<dbReference type="InterPro" id="IPR020816">
    <property type="entry name" value="Histone-like_DNA-bd_CS"/>
</dbReference>
<gene>
    <name evidence="5" type="ORF">H9848_08000</name>
</gene>
<dbReference type="InterPro" id="IPR000119">
    <property type="entry name" value="Hist_DNA-bd"/>
</dbReference>
<dbReference type="GO" id="GO:0005829">
    <property type="term" value="C:cytosol"/>
    <property type="evidence" value="ECO:0007669"/>
    <property type="project" value="TreeGrafter"/>
</dbReference>
<dbReference type="SUPFAM" id="SSF47729">
    <property type="entry name" value="IHF-like DNA-binding proteins"/>
    <property type="match status" value="1"/>
</dbReference>
<dbReference type="PANTHER" id="PTHR33175:SF3">
    <property type="entry name" value="DNA-BINDING PROTEIN HU-BETA"/>
    <property type="match status" value="1"/>
</dbReference>
<dbReference type="SMART" id="SM00411">
    <property type="entry name" value="BHL"/>
    <property type="match status" value="1"/>
</dbReference>
<comment type="similarity">
    <text evidence="1 4">Belongs to the bacterial histone-like protein family.</text>
</comment>
<keyword evidence="3 5" id="KW-0238">DNA-binding</keyword>
<dbReference type="Proteomes" id="UP000823847">
    <property type="component" value="Unassembled WGS sequence"/>
</dbReference>
<dbReference type="GO" id="GO:0030527">
    <property type="term" value="F:structural constituent of chromatin"/>
    <property type="evidence" value="ECO:0007669"/>
    <property type="project" value="InterPro"/>
</dbReference>
<proteinExistence type="inferred from homology"/>
<evidence type="ECO:0000256" key="2">
    <source>
        <dbReference type="ARBA" id="ARBA00023067"/>
    </source>
</evidence>
<dbReference type="CDD" id="cd13831">
    <property type="entry name" value="HU"/>
    <property type="match status" value="1"/>
</dbReference>
<accession>A0A9D2BR32</accession>
<evidence type="ECO:0000313" key="5">
    <source>
        <dbReference type="EMBL" id="HIX86533.1"/>
    </source>
</evidence>
<evidence type="ECO:0000256" key="4">
    <source>
        <dbReference type="RuleBase" id="RU003939"/>
    </source>
</evidence>
<dbReference type="PRINTS" id="PR01727">
    <property type="entry name" value="DNABINDINGHU"/>
</dbReference>
<dbReference type="GO" id="GO:0003677">
    <property type="term" value="F:DNA binding"/>
    <property type="evidence" value="ECO:0007669"/>
    <property type="project" value="UniProtKB-KW"/>
</dbReference>
<sequence>MNKAELIDALMGKSGLQRQEVKKVLDAYIETVTECLSKREDVVLVGFGTMTPRPQSQRLARNPKTGTPVMIQPRTTVKFKPGKFLLEAMNGPKK</sequence>